<sequence>MLRMTAEIIDLCENRIELRHQKNTSHESRTEYQKANREVRTTMKEAKEEWIKE</sequence>
<comment type="caution">
    <text evidence="1">The sequence shown here is derived from an EMBL/GenBank/DDBJ whole genome shotgun (WGS) entry which is preliminary data.</text>
</comment>
<dbReference type="EMBL" id="JAIWYP010000003">
    <property type="protein sequence ID" value="KAH3858259.1"/>
    <property type="molecule type" value="Genomic_DNA"/>
</dbReference>
<reference evidence="1" key="2">
    <citation type="submission" date="2020-11" db="EMBL/GenBank/DDBJ databases">
        <authorList>
            <person name="McCartney M.A."/>
            <person name="Auch B."/>
            <person name="Kono T."/>
            <person name="Mallez S."/>
            <person name="Becker A."/>
            <person name="Gohl D.M."/>
            <person name="Silverstein K.A.T."/>
            <person name="Koren S."/>
            <person name="Bechman K.B."/>
            <person name="Herman A."/>
            <person name="Abrahante J.E."/>
            <person name="Garbe J."/>
        </authorList>
    </citation>
    <scope>NUCLEOTIDE SEQUENCE</scope>
    <source>
        <strain evidence="1">Duluth1</strain>
        <tissue evidence="1">Whole animal</tissue>
    </source>
</reference>
<accession>A0A9D4LI36</accession>
<gene>
    <name evidence="1" type="ORF">DPMN_100879</name>
</gene>
<dbReference type="AlphaFoldDB" id="A0A9D4LI36"/>
<organism evidence="1 2">
    <name type="scientific">Dreissena polymorpha</name>
    <name type="common">Zebra mussel</name>
    <name type="synonym">Mytilus polymorpha</name>
    <dbReference type="NCBI Taxonomy" id="45954"/>
    <lineage>
        <taxon>Eukaryota</taxon>
        <taxon>Metazoa</taxon>
        <taxon>Spiralia</taxon>
        <taxon>Lophotrochozoa</taxon>
        <taxon>Mollusca</taxon>
        <taxon>Bivalvia</taxon>
        <taxon>Autobranchia</taxon>
        <taxon>Heteroconchia</taxon>
        <taxon>Euheterodonta</taxon>
        <taxon>Imparidentia</taxon>
        <taxon>Neoheterodontei</taxon>
        <taxon>Myida</taxon>
        <taxon>Dreissenoidea</taxon>
        <taxon>Dreissenidae</taxon>
        <taxon>Dreissena</taxon>
    </lineage>
</organism>
<protein>
    <submittedName>
        <fullName evidence="1">Uncharacterized protein</fullName>
    </submittedName>
</protein>
<keyword evidence="2" id="KW-1185">Reference proteome</keyword>
<reference evidence="1" key="1">
    <citation type="journal article" date="2019" name="bioRxiv">
        <title>The Genome of the Zebra Mussel, Dreissena polymorpha: A Resource for Invasive Species Research.</title>
        <authorList>
            <person name="McCartney M.A."/>
            <person name="Auch B."/>
            <person name="Kono T."/>
            <person name="Mallez S."/>
            <person name="Zhang Y."/>
            <person name="Obille A."/>
            <person name="Becker A."/>
            <person name="Abrahante J.E."/>
            <person name="Garbe J."/>
            <person name="Badalamenti J.P."/>
            <person name="Herman A."/>
            <person name="Mangelson H."/>
            <person name="Liachko I."/>
            <person name="Sullivan S."/>
            <person name="Sone E.D."/>
            <person name="Koren S."/>
            <person name="Silverstein K.A.T."/>
            <person name="Beckman K.B."/>
            <person name="Gohl D.M."/>
        </authorList>
    </citation>
    <scope>NUCLEOTIDE SEQUENCE</scope>
    <source>
        <strain evidence="1">Duluth1</strain>
        <tissue evidence="1">Whole animal</tissue>
    </source>
</reference>
<evidence type="ECO:0000313" key="1">
    <source>
        <dbReference type="EMBL" id="KAH3858259.1"/>
    </source>
</evidence>
<evidence type="ECO:0000313" key="2">
    <source>
        <dbReference type="Proteomes" id="UP000828390"/>
    </source>
</evidence>
<dbReference type="Proteomes" id="UP000828390">
    <property type="component" value="Unassembled WGS sequence"/>
</dbReference>
<name>A0A9D4LI36_DREPO</name>
<proteinExistence type="predicted"/>